<evidence type="ECO:0000256" key="2">
    <source>
        <dbReference type="RuleBase" id="RU003749"/>
    </source>
</evidence>
<evidence type="ECO:0000259" key="3">
    <source>
        <dbReference type="PROSITE" id="PS50801"/>
    </source>
</evidence>
<sequence>MHDLAVTVEQHPNLTVISVTGEMDLQTTPAVEEAALVLPLGARTLHLNLSEVSFMDSSGLNLLLRLRRRMHTQAGHLMLSGLQEQPASLLHLTETYELLTAARSDTAAQPARIQTPTPV</sequence>
<evidence type="ECO:0000313" key="5">
    <source>
        <dbReference type="Proteomes" id="UP000599437"/>
    </source>
</evidence>
<dbReference type="EMBL" id="BMVO01000059">
    <property type="protein sequence ID" value="GHB33805.1"/>
    <property type="molecule type" value="Genomic_DNA"/>
</dbReference>
<keyword evidence="5" id="KW-1185">Reference proteome</keyword>
<dbReference type="NCBIfam" id="TIGR00377">
    <property type="entry name" value="ant_ant_sig"/>
    <property type="match status" value="1"/>
</dbReference>
<dbReference type="CDD" id="cd07043">
    <property type="entry name" value="STAS_anti-anti-sigma_factors"/>
    <property type="match status" value="1"/>
</dbReference>
<dbReference type="SUPFAM" id="SSF52091">
    <property type="entry name" value="SpoIIaa-like"/>
    <property type="match status" value="1"/>
</dbReference>
<dbReference type="Proteomes" id="UP000599437">
    <property type="component" value="Unassembled WGS sequence"/>
</dbReference>
<reference evidence="5" key="1">
    <citation type="journal article" date="2019" name="Int. J. Syst. Evol. Microbiol.">
        <title>The Global Catalogue of Microorganisms (GCM) 10K type strain sequencing project: providing services to taxonomists for standard genome sequencing and annotation.</title>
        <authorList>
            <consortium name="The Broad Institute Genomics Platform"/>
            <consortium name="The Broad Institute Genome Sequencing Center for Infectious Disease"/>
            <person name="Wu L."/>
            <person name="Ma J."/>
        </authorList>
    </citation>
    <scope>NUCLEOTIDE SEQUENCE [LARGE SCALE GENOMIC DNA]</scope>
    <source>
        <strain evidence="5">JCM 4737</strain>
    </source>
</reference>
<comment type="similarity">
    <text evidence="1 2">Belongs to the anti-sigma-factor antagonist family.</text>
</comment>
<dbReference type="InterPro" id="IPR002645">
    <property type="entry name" value="STAS_dom"/>
</dbReference>
<proteinExistence type="inferred from homology"/>
<dbReference type="Pfam" id="PF01740">
    <property type="entry name" value="STAS"/>
    <property type="match status" value="1"/>
</dbReference>
<evidence type="ECO:0000256" key="1">
    <source>
        <dbReference type="ARBA" id="ARBA00009013"/>
    </source>
</evidence>
<dbReference type="Gene3D" id="3.30.750.24">
    <property type="entry name" value="STAS domain"/>
    <property type="match status" value="1"/>
</dbReference>
<accession>A0ABQ3EH06</accession>
<dbReference type="InterPro" id="IPR003658">
    <property type="entry name" value="Anti-sigma_ant"/>
</dbReference>
<feature type="domain" description="STAS" evidence="3">
    <location>
        <begin position="4"/>
        <end position="93"/>
    </location>
</feature>
<dbReference type="InterPro" id="IPR036513">
    <property type="entry name" value="STAS_dom_sf"/>
</dbReference>
<name>A0ABQ3EH06_9ACTN</name>
<gene>
    <name evidence="4" type="ORF">GCM10010346_66200</name>
</gene>
<protein>
    <recommendedName>
        <fullName evidence="2">Anti-sigma factor antagonist</fullName>
    </recommendedName>
</protein>
<dbReference type="PANTHER" id="PTHR33495">
    <property type="entry name" value="ANTI-SIGMA FACTOR ANTAGONIST TM_1081-RELATED-RELATED"/>
    <property type="match status" value="1"/>
</dbReference>
<organism evidence="4 5">
    <name type="scientific">Streptomyces chryseus</name>
    <dbReference type="NCBI Taxonomy" id="68186"/>
    <lineage>
        <taxon>Bacteria</taxon>
        <taxon>Bacillati</taxon>
        <taxon>Actinomycetota</taxon>
        <taxon>Actinomycetes</taxon>
        <taxon>Kitasatosporales</taxon>
        <taxon>Streptomycetaceae</taxon>
        <taxon>Streptomyces</taxon>
    </lineage>
</organism>
<evidence type="ECO:0000313" key="4">
    <source>
        <dbReference type="EMBL" id="GHB33805.1"/>
    </source>
</evidence>
<comment type="caution">
    <text evidence="4">The sequence shown here is derived from an EMBL/GenBank/DDBJ whole genome shotgun (WGS) entry which is preliminary data.</text>
</comment>
<dbReference type="PROSITE" id="PS50801">
    <property type="entry name" value="STAS"/>
    <property type="match status" value="1"/>
</dbReference>